<name>A0A9W4HWX0_PENNA</name>
<proteinExistence type="predicted"/>
<keyword evidence="2" id="KW-0732">Signal</keyword>
<dbReference type="AlphaFoldDB" id="A0A9W4HWX0"/>
<organism evidence="3 4">
    <name type="scientific">Penicillium nalgiovense</name>
    <dbReference type="NCBI Taxonomy" id="60175"/>
    <lineage>
        <taxon>Eukaryota</taxon>
        <taxon>Fungi</taxon>
        <taxon>Dikarya</taxon>
        <taxon>Ascomycota</taxon>
        <taxon>Pezizomycotina</taxon>
        <taxon>Eurotiomycetes</taxon>
        <taxon>Eurotiomycetidae</taxon>
        <taxon>Eurotiales</taxon>
        <taxon>Aspergillaceae</taxon>
        <taxon>Penicillium</taxon>
    </lineage>
</organism>
<keyword evidence="1" id="KW-1133">Transmembrane helix</keyword>
<gene>
    <name evidence="3" type="ORF">PNAL_LOCUS6128</name>
</gene>
<evidence type="ECO:0000313" key="3">
    <source>
        <dbReference type="EMBL" id="CAG8152333.1"/>
    </source>
</evidence>
<dbReference type="EMBL" id="CAJVNV010000310">
    <property type="protein sequence ID" value="CAG8152333.1"/>
    <property type="molecule type" value="Genomic_DNA"/>
</dbReference>
<evidence type="ECO:0000313" key="4">
    <source>
        <dbReference type="Proteomes" id="UP001153461"/>
    </source>
</evidence>
<evidence type="ECO:0008006" key="5">
    <source>
        <dbReference type="Google" id="ProtNLM"/>
    </source>
</evidence>
<accession>A0A9W4HWX0</accession>
<reference evidence="3" key="1">
    <citation type="submission" date="2021-07" db="EMBL/GenBank/DDBJ databases">
        <authorList>
            <person name="Branca A.L. A."/>
        </authorList>
    </citation>
    <scope>NUCLEOTIDE SEQUENCE</scope>
</reference>
<feature type="chain" id="PRO_5040896264" description="Transmembrane protein" evidence="2">
    <location>
        <begin position="29"/>
        <end position="139"/>
    </location>
</feature>
<keyword evidence="1" id="KW-0812">Transmembrane</keyword>
<sequence length="139" mass="15715">MLFRSLFITFFVLLFSFLAIGTPTGVRSVRIPGPDHTLETTTQTIVQPQSVHDAASANALPRRVKKDHDTIPELHETTIDWREDGSESLRLESEREAGFLPGSYHESDDPLPQFWPLFKICIVSAIAICVLKIVRDLKR</sequence>
<feature type="signal peptide" evidence="2">
    <location>
        <begin position="1"/>
        <end position="28"/>
    </location>
</feature>
<comment type="caution">
    <text evidence="3">The sequence shown here is derived from an EMBL/GenBank/DDBJ whole genome shotgun (WGS) entry which is preliminary data.</text>
</comment>
<feature type="transmembrane region" description="Helical" evidence="1">
    <location>
        <begin position="114"/>
        <end position="134"/>
    </location>
</feature>
<dbReference type="Proteomes" id="UP001153461">
    <property type="component" value="Unassembled WGS sequence"/>
</dbReference>
<protein>
    <recommendedName>
        <fullName evidence="5">Transmembrane protein</fullName>
    </recommendedName>
</protein>
<evidence type="ECO:0000256" key="2">
    <source>
        <dbReference type="SAM" id="SignalP"/>
    </source>
</evidence>
<evidence type="ECO:0000256" key="1">
    <source>
        <dbReference type="SAM" id="Phobius"/>
    </source>
</evidence>
<keyword evidence="1" id="KW-0472">Membrane</keyword>